<sequence length="464" mass="54647">MKKKFYYRGVVEGFYGREWTMEERKNIIEYMGEHDYNLYIYAAKADKLHRDEWKVFYDDAFLKDFKKLIDTGKKSNVEVSIAISPGLSLIHSNEEDLDILIKKFKQFSDLGVNTLCLFLDDIPWDLQHEEDIQKYDCLAQAQADFSNKVFEKLSNFVKDLHFILCPTEYFGKPHYSYHDILGNNLNKNIDIMWTGPKVCSKIIPDEDAIEIGRSFKRPVIYWDNYPVNDSMMVPELHMAEYIGRSQNLYKYSKGIVINPMNQANASKIVLGAISEYLLNPEDYNSKDALLKSLKEYNSEIVEEFYYFIQCNSYSPLTLETSKVALNILEKFETLIKNKKRNEAKIFLKDTGNNILKYYDILNKKIDPKLKEEIKRWLEEFKCYGTLMIQISDLINTYEIIFDENAPLTDIEKVKKENKKMEDLLKKFMEFETSIFSENFVNLAWKHLKISKGLIRSNNIINQQN</sequence>
<dbReference type="Pfam" id="PF07555">
    <property type="entry name" value="NAGidase"/>
    <property type="match status" value="1"/>
</dbReference>
<dbReference type="Gene3D" id="3.20.20.80">
    <property type="entry name" value="Glycosidases"/>
    <property type="match status" value="1"/>
</dbReference>
<evidence type="ECO:0000256" key="1">
    <source>
        <dbReference type="ARBA" id="ARBA00022801"/>
    </source>
</evidence>
<feature type="domain" description="GH84" evidence="4">
    <location>
        <begin position="6"/>
        <end position="281"/>
    </location>
</feature>
<gene>
    <name evidence="5" type="ORF">C7380_10481</name>
</gene>
<evidence type="ECO:0000313" key="5">
    <source>
        <dbReference type="EMBL" id="PWJ95666.1"/>
    </source>
</evidence>
<proteinExistence type="inferred from homology"/>
<comment type="similarity">
    <text evidence="3">Belongs to the glycosyl hydrolase 84 family.</text>
</comment>
<dbReference type="GO" id="GO:1901135">
    <property type="term" value="P:carbohydrate derivative metabolic process"/>
    <property type="evidence" value="ECO:0007669"/>
    <property type="project" value="UniProtKB-ARBA"/>
</dbReference>
<dbReference type="GO" id="GO:0015929">
    <property type="term" value="F:hexosaminidase activity"/>
    <property type="evidence" value="ECO:0007669"/>
    <property type="project" value="UniProtKB-ARBA"/>
</dbReference>
<evidence type="ECO:0000313" key="6">
    <source>
        <dbReference type="Proteomes" id="UP000245921"/>
    </source>
</evidence>
<comment type="caution">
    <text evidence="5">The sequence shown here is derived from an EMBL/GenBank/DDBJ whole genome shotgun (WGS) entry which is preliminary data.</text>
</comment>
<keyword evidence="6" id="KW-1185">Reference proteome</keyword>
<dbReference type="Proteomes" id="UP000245921">
    <property type="component" value="Unassembled WGS sequence"/>
</dbReference>
<accession>A0AA45HJ83</accession>
<dbReference type="RefSeq" id="WP_109604201.1">
    <property type="nucleotide sequence ID" value="NZ_QGGI01000004.1"/>
</dbReference>
<dbReference type="PANTHER" id="PTHR13170">
    <property type="entry name" value="O-GLCNACASE"/>
    <property type="match status" value="1"/>
</dbReference>
<dbReference type="InterPro" id="IPR017853">
    <property type="entry name" value="GH"/>
</dbReference>
<dbReference type="SUPFAM" id="SSF51445">
    <property type="entry name" value="(Trans)glycosidases"/>
    <property type="match status" value="1"/>
</dbReference>
<dbReference type="PANTHER" id="PTHR13170:SF16">
    <property type="entry name" value="PROTEIN O-GLCNACASE"/>
    <property type="match status" value="1"/>
</dbReference>
<organism evidence="5 6">
    <name type="scientific">Oceanotoga teriensis</name>
    <dbReference type="NCBI Taxonomy" id="515440"/>
    <lineage>
        <taxon>Bacteria</taxon>
        <taxon>Thermotogati</taxon>
        <taxon>Thermotogota</taxon>
        <taxon>Thermotogae</taxon>
        <taxon>Petrotogales</taxon>
        <taxon>Petrotogaceae</taxon>
        <taxon>Oceanotoga</taxon>
    </lineage>
</organism>
<dbReference type="AlphaFoldDB" id="A0AA45HJ83"/>
<dbReference type="PROSITE" id="PS52009">
    <property type="entry name" value="GH84"/>
    <property type="match status" value="1"/>
</dbReference>
<evidence type="ECO:0000256" key="2">
    <source>
        <dbReference type="ARBA" id="ARBA00023295"/>
    </source>
</evidence>
<reference evidence="5 6" key="1">
    <citation type="submission" date="2018-05" db="EMBL/GenBank/DDBJ databases">
        <title>Genomic Encyclopedia of Type Strains, Phase IV (KMG-IV): sequencing the most valuable type-strain genomes for metagenomic binning, comparative biology and taxonomic classification.</title>
        <authorList>
            <person name="Goeker M."/>
        </authorList>
    </citation>
    <scope>NUCLEOTIDE SEQUENCE [LARGE SCALE GENOMIC DNA]</scope>
    <source>
        <strain evidence="5 6">DSM 24906</strain>
    </source>
</reference>
<keyword evidence="2 3" id="KW-0326">Glycosidase</keyword>
<evidence type="ECO:0000259" key="4">
    <source>
        <dbReference type="PROSITE" id="PS52009"/>
    </source>
</evidence>
<feature type="active site" description="Proton donor" evidence="3">
    <location>
        <position position="121"/>
    </location>
</feature>
<keyword evidence="1 3" id="KW-0378">Hydrolase</keyword>
<name>A0AA45HJ83_9BACT</name>
<evidence type="ECO:0000256" key="3">
    <source>
        <dbReference type="PROSITE-ProRule" id="PRU01353"/>
    </source>
</evidence>
<dbReference type="InterPro" id="IPR011496">
    <property type="entry name" value="O-GlcNAcase_cat"/>
</dbReference>
<protein>
    <submittedName>
        <fullName evidence="5">Hyaluronoglucosaminidase</fullName>
    </submittedName>
</protein>
<dbReference type="InterPro" id="IPR051822">
    <property type="entry name" value="Glycosyl_Hydrolase_84"/>
</dbReference>
<dbReference type="EMBL" id="QGGI01000004">
    <property type="protein sequence ID" value="PWJ95666.1"/>
    <property type="molecule type" value="Genomic_DNA"/>
</dbReference>